<keyword evidence="5" id="KW-1185">Reference proteome</keyword>
<keyword evidence="2" id="KW-0378">Hydrolase</keyword>
<gene>
    <name evidence="4" type="ORF">SAMN05216214_106125</name>
</gene>
<evidence type="ECO:0000313" key="5">
    <source>
        <dbReference type="Proteomes" id="UP000185766"/>
    </source>
</evidence>
<dbReference type="PANTHER" id="PTHR43798:SF14">
    <property type="entry name" value="SERINE HYDROLASE-LIKE PROTEIN DDB_G0286239"/>
    <property type="match status" value="1"/>
</dbReference>
<evidence type="ECO:0000259" key="3">
    <source>
        <dbReference type="Pfam" id="PF00561"/>
    </source>
</evidence>
<proteinExistence type="inferred from homology"/>
<protein>
    <submittedName>
        <fullName evidence="4">Pimeloyl-ACP methyl ester carboxylesterase</fullName>
    </submittedName>
</protein>
<evidence type="ECO:0000256" key="1">
    <source>
        <dbReference type="ARBA" id="ARBA00008645"/>
    </source>
</evidence>
<evidence type="ECO:0000313" key="4">
    <source>
        <dbReference type="EMBL" id="SEK91882.1"/>
    </source>
</evidence>
<dbReference type="InterPro" id="IPR050266">
    <property type="entry name" value="AB_hydrolase_sf"/>
</dbReference>
<dbReference type="Gene3D" id="3.40.50.1820">
    <property type="entry name" value="alpha/beta hydrolase"/>
    <property type="match status" value="1"/>
</dbReference>
<dbReference type="Pfam" id="PF00561">
    <property type="entry name" value="Abhydrolase_1"/>
    <property type="match status" value="1"/>
</dbReference>
<dbReference type="InterPro" id="IPR029058">
    <property type="entry name" value="AB_hydrolase_fold"/>
</dbReference>
<dbReference type="EMBL" id="FOAS01000006">
    <property type="protein sequence ID" value="SEK91882.1"/>
    <property type="molecule type" value="Genomic_DNA"/>
</dbReference>
<dbReference type="SUPFAM" id="SSF53474">
    <property type="entry name" value="alpha/beta-Hydrolases"/>
    <property type="match status" value="1"/>
</dbReference>
<dbReference type="InterPro" id="IPR000073">
    <property type="entry name" value="AB_hydrolase_1"/>
</dbReference>
<accession>A0A1H7KYR8</accession>
<evidence type="ECO:0000256" key="2">
    <source>
        <dbReference type="ARBA" id="ARBA00022801"/>
    </source>
</evidence>
<dbReference type="GO" id="GO:0016787">
    <property type="term" value="F:hydrolase activity"/>
    <property type="evidence" value="ECO:0007669"/>
    <property type="project" value="UniProtKB-KW"/>
</dbReference>
<reference evidence="4 5" key="1">
    <citation type="submission" date="2016-10" db="EMBL/GenBank/DDBJ databases">
        <authorList>
            <person name="de Groot N.N."/>
        </authorList>
    </citation>
    <scope>NUCLEOTIDE SEQUENCE [LARGE SCALE GENOMIC DNA]</scope>
    <source>
        <strain evidence="4 5">JCM 19513</strain>
    </source>
</reference>
<dbReference type="STRING" id="1429083.GCA_001885685_01055"/>
<dbReference type="PRINTS" id="PR00412">
    <property type="entry name" value="EPOXHYDRLASE"/>
</dbReference>
<feature type="domain" description="AB hydrolase-1" evidence="3">
    <location>
        <begin position="26"/>
        <end position="140"/>
    </location>
</feature>
<dbReference type="PANTHER" id="PTHR43798">
    <property type="entry name" value="MONOACYLGLYCEROL LIPASE"/>
    <property type="match status" value="1"/>
</dbReference>
<organism evidence="4 5">
    <name type="scientific">Atopomonas hussainii</name>
    <dbReference type="NCBI Taxonomy" id="1429083"/>
    <lineage>
        <taxon>Bacteria</taxon>
        <taxon>Pseudomonadati</taxon>
        <taxon>Pseudomonadota</taxon>
        <taxon>Gammaproteobacteria</taxon>
        <taxon>Pseudomonadales</taxon>
        <taxon>Pseudomonadaceae</taxon>
        <taxon>Atopomonas</taxon>
    </lineage>
</organism>
<dbReference type="AlphaFoldDB" id="A0A1H7KYR8"/>
<dbReference type="Proteomes" id="UP000185766">
    <property type="component" value="Unassembled WGS sequence"/>
</dbReference>
<dbReference type="GO" id="GO:0016020">
    <property type="term" value="C:membrane"/>
    <property type="evidence" value="ECO:0007669"/>
    <property type="project" value="TreeGrafter"/>
</dbReference>
<name>A0A1H7KYR8_9GAMM</name>
<sequence length="293" mass="31883">MPAEQLRLDLGHLTLAAQAWGNPELPPILLLHGWLDNSATFVHVAPQLAAAGYYVVALDLPGHGLSDHRAVGCGYWLWDYVSDVLLAADRLGFTQFTLAGHSMGGIIGVLLSASLPERVQRLLLIDGLLPYTAEADEAPQKLADFLRAQEALGGKRKPVYPERELAVKARMQGVGSITYEAAEHLCERGLEAVEGGFTWRSDARLTLPSPLRLSRAHALAFVQRIEAPTLLLLAEQGMLLTPLKQQLETVLAGTHIEHHNLPGGHHLHLDSAEGGQLVVEQMLKFLAKNESLP</sequence>
<dbReference type="InterPro" id="IPR000639">
    <property type="entry name" value="Epox_hydrolase-like"/>
</dbReference>
<comment type="similarity">
    <text evidence="1">Belongs to the AB hydrolase superfamily.</text>
</comment>
<dbReference type="PRINTS" id="PR00111">
    <property type="entry name" value="ABHYDROLASE"/>
</dbReference>